<name>A0A1X7P7I1_9HYPH</name>
<sequence length="55" mass="5482">MRSKLGSTVLIGLLYGQAALGLVAVGAVLMKDHSGAQALATPTVEIASAMTAAVR</sequence>
<dbReference type="Proteomes" id="UP000193083">
    <property type="component" value="Unassembled WGS sequence"/>
</dbReference>
<keyword evidence="2" id="KW-1185">Reference proteome</keyword>
<evidence type="ECO:0000313" key="2">
    <source>
        <dbReference type="Proteomes" id="UP000193083"/>
    </source>
</evidence>
<gene>
    <name evidence="1" type="ORF">SAMN02982922_3407</name>
</gene>
<reference evidence="1 2" key="1">
    <citation type="submission" date="2017-04" db="EMBL/GenBank/DDBJ databases">
        <authorList>
            <person name="Afonso C.L."/>
            <person name="Miller P.J."/>
            <person name="Scott M.A."/>
            <person name="Spackman E."/>
            <person name="Goraichik I."/>
            <person name="Dimitrov K.M."/>
            <person name="Suarez D.L."/>
            <person name="Swayne D.E."/>
        </authorList>
    </citation>
    <scope>NUCLEOTIDE SEQUENCE [LARGE SCALE GENOMIC DNA]</scope>
    <source>
        <strain evidence="1 2">B5P</strain>
    </source>
</reference>
<dbReference type="EMBL" id="FXBL01000004">
    <property type="protein sequence ID" value="SMH46755.1"/>
    <property type="molecule type" value="Genomic_DNA"/>
</dbReference>
<protein>
    <submittedName>
        <fullName evidence="1">Uncharacterized protein</fullName>
    </submittedName>
</protein>
<dbReference type="RefSeq" id="WP_176247543.1">
    <property type="nucleotide sequence ID" value="NZ_FXBL01000004.1"/>
</dbReference>
<evidence type="ECO:0000313" key="1">
    <source>
        <dbReference type="EMBL" id="SMH46755.1"/>
    </source>
</evidence>
<accession>A0A1X7P7I1</accession>
<proteinExistence type="predicted"/>
<organism evidence="1 2">
    <name type="scientific">Mesorhizobium australicum</name>
    <dbReference type="NCBI Taxonomy" id="536018"/>
    <lineage>
        <taxon>Bacteria</taxon>
        <taxon>Pseudomonadati</taxon>
        <taxon>Pseudomonadota</taxon>
        <taxon>Alphaproteobacteria</taxon>
        <taxon>Hyphomicrobiales</taxon>
        <taxon>Phyllobacteriaceae</taxon>
        <taxon>Mesorhizobium</taxon>
    </lineage>
</organism>
<dbReference type="AlphaFoldDB" id="A0A1X7P7I1"/>